<gene>
    <name evidence="2" type="ORF">SAMN05920897_104106</name>
</gene>
<evidence type="ECO:0000256" key="1">
    <source>
        <dbReference type="SAM" id="MobiDB-lite"/>
    </source>
</evidence>
<evidence type="ECO:0000313" key="2">
    <source>
        <dbReference type="EMBL" id="SIQ14242.1"/>
    </source>
</evidence>
<feature type="region of interest" description="Disordered" evidence="1">
    <location>
        <begin position="105"/>
        <end position="149"/>
    </location>
</feature>
<feature type="compositionally biased region" description="Pro residues" evidence="1">
    <location>
        <begin position="109"/>
        <end position="119"/>
    </location>
</feature>
<evidence type="ECO:0008006" key="4">
    <source>
        <dbReference type="Google" id="ProtNLM"/>
    </source>
</evidence>
<dbReference type="STRING" id="159291.SAMN05920897_104106"/>
<dbReference type="Pfam" id="PF05258">
    <property type="entry name" value="DciA"/>
    <property type="match status" value="1"/>
</dbReference>
<dbReference type="InterPro" id="IPR007922">
    <property type="entry name" value="DciA-like"/>
</dbReference>
<organism evidence="2 3">
    <name type="scientific">Alkalispirochaeta americana</name>
    <dbReference type="NCBI Taxonomy" id="159291"/>
    <lineage>
        <taxon>Bacteria</taxon>
        <taxon>Pseudomonadati</taxon>
        <taxon>Spirochaetota</taxon>
        <taxon>Spirochaetia</taxon>
        <taxon>Spirochaetales</taxon>
        <taxon>Spirochaetaceae</taxon>
        <taxon>Alkalispirochaeta</taxon>
    </lineage>
</organism>
<dbReference type="RefSeq" id="WP_076488072.1">
    <property type="nucleotide sequence ID" value="NZ_FTMS01000004.1"/>
</dbReference>
<dbReference type="AlphaFoldDB" id="A0A1N6QCH5"/>
<proteinExistence type="predicted"/>
<dbReference type="Proteomes" id="UP000186400">
    <property type="component" value="Unassembled WGS sequence"/>
</dbReference>
<reference evidence="3" key="1">
    <citation type="submission" date="2017-01" db="EMBL/GenBank/DDBJ databases">
        <authorList>
            <person name="Varghese N."/>
            <person name="Submissions S."/>
        </authorList>
    </citation>
    <scope>NUCLEOTIDE SEQUENCE [LARGE SCALE GENOMIC DNA]</scope>
    <source>
        <strain evidence="3">ASpG1</strain>
    </source>
</reference>
<name>A0A1N6QCH5_9SPIO</name>
<evidence type="ECO:0000313" key="3">
    <source>
        <dbReference type="Proteomes" id="UP000186400"/>
    </source>
</evidence>
<keyword evidence="3" id="KW-1185">Reference proteome</keyword>
<sequence>MEGFNESSARDLIVRLVDSLGAKDENGIVPFVVAWPRIVGTDFAAHSRVLDVKNGSVRVGVDHPGWLQRMHLEQRKIVASIQRTFPDLGVRNLHLMVVSSLDFSTEPKGIPPGENPEPPLPEKNEDVSLQEASQEAYQEDLDSAYRDPDFMSHLKGLEEALRKRDDSR</sequence>
<dbReference type="EMBL" id="FTMS01000004">
    <property type="protein sequence ID" value="SIQ14242.1"/>
    <property type="molecule type" value="Genomic_DNA"/>
</dbReference>
<dbReference type="OrthoDB" id="370673at2"/>
<accession>A0A1N6QCH5</accession>
<protein>
    <recommendedName>
        <fullName evidence="4">DUF721 domain-containing protein</fullName>
    </recommendedName>
</protein>